<feature type="domain" description="DUF7869" evidence="2">
    <location>
        <begin position="2"/>
        <end position="123"/>
    </location>
</feature>
<gene>
    <name evidence="3" type="ORF">CCMP2556_LOCUS37379</name>
</gene>
<dbReference type="Pfam" id="PF25273">
    <property type="entry name" value="DUF7869"/>
    <property type="match status" value="1"/>
</dbReference>
<dbReference type="EMBL" id="CAXAMN010023205">
    <property type="protein sequence ID" value="CAK9075856.1"/>
    <property type="molecule type" value="Genomic_DNA"/>
</dbReference>
<dbReference type="Proteomes" id="UP001642484">
    <property type="component" value="Unassembled WGS sequence"/>
</dbReference>
<name>A0ABP0PJD7_9DINO</name>
<keyword evidence="4" id="KW-1185">Reference proteome</keyword>
<reference evidence="3 4" key="1">
    <citation type="submission" date="2024-02" db="EMBL/GenBank/DDBJ databases">
        <authorList>
            <person name="Chen Y."/>
            <person name="Shah S."/>
            <person name="Dougan E. K."/>
            <person name="Thang M."/>
            <person name="Chan C."/>
        </authorList>
    </citation>
    <scope>NUCLEOTIDE SEQUENCE [LARGE SCALE GENOMIC DNA]</scope>
</reference>
<organism evidence="3 4">
    <name type="scientific">Durusdinium trenchii</name>
    <dbReference type="NCBI Taxonomy" id="1381693"/>
    <lineage>
        <taxon>Eukaryota</taxon>
        <taxon>Sar</taxon>
        <taxon>Alveolata</taxon>
        <taxon>Dinophyceae</taxon>
        <taxon>Suessiales</taxon>
        <taxon>Symbiodiniaceae</taxon>
        <taxon>Durusdinium</taxon>
    </lineage>
</organism>
<accession>A0ABP0PJD7</accession>
<feature type="non-terminal residue" evidence="3">
    <location>
        <position position="1"/>
    </location>
</feature>
<sequence length="675" mass="75909">FWLQSDNTVKEIRNMYSHRLLSAMTQAGVWSTASVNHLVVGHAHEDVDGILSLCKSAMDTCPTIHTPQDVANRLTSKLRPVFHARGMDFQVEIVGAVRDGVSIAPDHASFTNAFKVRKVKDSKEPVIPVPGSFIFAKRSSLPSNIDLSERAPRAWRSDPQTDIGRKDIFCLVKAEMSDMKLSQDPLLVWPGVLQRQSDQLLQVANSTTLLDKPSLDDERRNDVKRLIEAMKRDYPDMRRAINWYQSVLDRDANHSEAYTTLTFLRNVPDDGPSVHDFRLGAPPPRPPPHNLQVIATQNLGDHLMREFADHDRMEKVLAKHDELFMEGHLDSDIGSLMKSGEEFSWERVPFILEAESTVMPASRAWLREMCSEHGNHFDDHAVKPGAKKEEDEDEPMEKNVTGDAKEDDDSEESDDICNGKTSVCGSLCLDHSGSDLLSRVSNRVYENCRSGAMSLPGFPNFEPIISGLKSNQPVDRQKSFRVSVQQMDRLVILQSLAQKWVDTESTRERALEIIADHNNQFNADGSYWMVEEPPRKRVKLETFSEQDISKLGHVKKLAINNSFDLILAGEAGDQLFASSRSRNQFFEGRELFSYGSGEWRDGAEAQECLSDPEGRWMSFSIKNEDLVILEKKNLPGHIAKLDNLETPVTIQSLVCDLQDAGEVTLLIQISFSGSP</sequence>
<feature type="compositionally biased region" description="Acidic residues" evidence="1">
    <location>
        <begin position="405"/>
        <end position="415"/>
    </location>
</feature>
<dbReference type="InterPro" id="IPR057191">
    <property type="entry name" value="DUF7869"/>
</dbReference>
<feature type="region of interest" description="Disordered" evidence="1">
    <location>
        <begin position="376"/>
        <end position="416"/>
    </location>
</feature>
<proteinExistence type="predicted"/>
<evidence type="ECO:0000259" key="2">
    <source>
        <dbReference type="Pfam" id="PF25273"/>
    </source>
</evidence>
<evidence type="ECO:0000313" key="3">
    <source>
        <dbReference type="EMBL" id="CAK9075856.1"/>
    </source>
</evidence>
<evidence type="ECO:0000256" key="1">
    <source>
        <dbReference type="SAM" id="MobiDB-lite"/>
    </source>
</evidence>
<comment type="caution">
    <text evidence="3">The sequence shown here is derived from an EMBL/GenBank/DDBJ whole genome shotgun (WGS) entry which is preliminary data.</text>
</comment>
<feature type="compositionally biased region" description="Basic and acidic residues" evidence="1">
    <location>
        <begin position="376"/>
        <end position="389"/>
    </location>
</feature>
<evidence type="ECO:0000313" key="4">
    <source>
        <dbReference type="Proteomes" id="UP001642484"/>
    </source>
</evidence>
<protein>
    <recommendedName>
        <fullName evidence="2">DUF7869 domain-containing protein</fullName>
    </recommendedName>
</protein>